<dbReference type="Proteomes" id="UP000032483">
    <property type="component" value="Unassembled WGS sequence"/>
</dbReference>
<evidence type="ECO:0000313" key="2">
    <source>
        <dbReference type="Proteomes" id="UP000032483"/>
    </source>
</evidence>
<protein>
    <recommendedName>
        <fullName evidence="3">VCBS repeat-containing protein</fullName>
    </recommendedName>
</protein>
<evidence type="ECO:0008006" key="3">
    <source>
        <dbReference type="Google" id="ProtNLM"/>
    </source>
</evidence>
<dbReference type="AlphaFoldDB" id="A0A0D8IYB0"/>
<proteinExistence type="predicted"/>
<reference evidence="1" key="1">
    <citation type="submission" date="2015-02" db="EMBL/GenBank/DDBJ databases">
        <title>A novel member of the family Ruminococcaceae isolated from human feces.</title>
        <authorList>
            <person name="Shkoporov A.N."/>
            <person name="Chaplin A.V."/>
            <person name="Motuzova O.V."/>
            <person name="Kafarskaia L.I."/>
            <person name="Khokhlova E.V."/>
            <person name="Efimov B.A."/>
        </authorList>
    </citation>
    <scope>NUCLEOTIDE SEQUENCE [LARGE SCALE GENOMIC DNA]</scope>
    <source>
        <strain evidence="1">585-1</strain>
    </source>
</reference>
<dbReference type="InterPro" id="IPR028994">
    <property type="entry name" value="Integrin_alpha_N"/>
</dbReference>
<dbReference type="EMBL" id="JXXK01000014">
    <property type="protein sequence ID" value="KJF39672.1"/>
    <property type="molecule type" value="Genomic_DNA"/>
</dbReference>
<organism evidence="1 2">
    <name type="scientific">Ruthenibacterium lactatiformans</name>
    <dbReference type="NCBI Taxonomy" id="1550024"/>
    <lineage>
        <taxon>Bacteria</taxon>
        <taxon>Bacillati</taxon>
        <taxon>Bacillota</taxon>
        <taxon>Clostridia</taxon>
        <taxon>Eubacteriales</taxon>
        <taxon>Oscillospiraceae</taxon>
        <taxon>Ruthenibacterium</taxon>
    </lineage>
</organism>
<gene>
    <name evidence="1" type="ORF">TQ39_10645</name>
</gene>
<dbReference type="SUPFAM" id="SSF69318">
    <property type="entry name" value="Integrin alpha N-terminal domain"/>
    <property type="match status" value="1"/>
</dbReference>
<name>A0A0D8IYB0_9FIRM</name>
<sequence>MQNRSRCGFAEAAARRHAVLKNGDLPRREGLVLRNRMRLCAALLCCVLLCSCDGIVLGGKNVEELLRAPRPSERQSAVQTALNAYLGETLQLKYPRGGAEPDPVIFADLDGDGAEEAAVLYTAESKGQNVHLSVLEQDGSGGWSIAYEVMGLSTEVAEVELAEVFGGSTQLVVGYANANLVDKYLEVYDYRDVTIYSACKQPYDAYLLGDLTGSGRTELAVAAATSEPGGLSLQLFVPDGRAMTAAQGVELDERLEKCTALYATRCGAARGLIVDGSVSSGAASQLLCWEDGVLFPYPDKEEGGDVFARSQRSRTLSALGPQDLLGTGEVLIPEVGASIATLQSARRFYPVEWMNYLCEQPLQQFGVYDADHNYFVRLPTEWQDNMTVSAQSESDWQIRSKEDNSLLCAVRVADRAAANGTYTQAAQLAEKKVLVYFGESCTAVQANLIRRGVAVLG</sequence>
<evidence type="ECO:0000313" key="1">
    <source>
        <dbReference type="EMBL" id="KJF39672.1"/>
    </source>
</evidence>
<keyword evidence="2" id="KW-1185">Reference proteome</keyword>
<accession>A0A0D8IYB0</accession>
<comment type="caution">
    <text evidence="1">The sequence shown here is derived from an EMBL/GenBank/DDBJ whole genome shotgun (WGS) entry which is preliminary data.</text>
</comment>